<dbReference type="InterPro" id="IPR019587">
    <property type="entry name" value="Polyketide_cyclase/dehydratase"/>
</dbReference>
<dbReference type="SUPFAM" id="SSF55961">
    <property type="entry name" value="Bet v1-like"/>
    <property type="match status" value="1"/>
</dbReference>
<proteinExistence type="predicted"/>
<dbReference type="AlphaFoldDB" id="A0A126T9D6"/>
<dbReference type="KEGG" id="mdn:JT25_018280"/>
<keyword evidence="2" id="KW-1185">Reference proteome</keyword>
<evidence type="ECO:0000313" key="1">
    <source>
        <dbReference type="EMBL" id="AMK78414.1"/>
    </source>
</evidence>
<protein>
    <recommendedName>
        <fullName evidence="3">Polyketide cyclase</fullName>
    </recommendedName>
</protein>
<dbReference type="RefSeq" id="WP_036272711.1">
    <property type="nucleotide sequence ID" value="NZ_CP014476.1"/>
</dbReference>
<dbReference type="Gene3D" id="3.30.530.20">
    <property type="match status" value="1"/>
</dbReference>
<sequence>MHIKFPFDSHKPIAGEACIDIDKRVDDVFHYIGEKFFENYPKWAVEVVDFEPLDGKEVFVGAKAKQIRKDNNGEIESVFEITDYQPQSRLIFQGLTEPYKHSYFLEAAQEDRHPTRLTFRFEFLELEVFMRPFEKLIRCAIEDGAENTVENIKNLILVECN</sequence>
<dbReference type="EMBL" id="CP014476">
    <property type="protein sequence ID" value="AMK78414.1"/>
    <property type="molecule type" value="Genomic_DNA"/>
</dbReference>
<evidence type="ECO:0008006" key="3">
    <source>
        <dbReference type="Google" id="ProtNLM"/>
    </source>
</evidence>
<dbReference type="STRING" id="1538553.JT25_018280"/>
<reference evidence="1 2" key="1">
    <citation type="journal article" date="2015" name="Environ. Microbiol.">
        <title>Methane oxidation coupled to nitrate reduction under hypoxia by the Gammaproteobacterium Methylomonas denitrificans, sp. nov. type strain FJG1.</title>
        <authorList>
            <person name="Kits K.D."/>
            <person name="Klotz M.G."/>
            <person name="Stein L.Y."/>
        </authorList>
    </citation>
    <scope>NUCLEOTIDE SEQUENCE [LARGE SCALE GENOMIC DNA]</scope>
    <source>
        <strain evidence="1 2">FJG1</strain>
    </source>
</reference>
<name>A0A126T9D6_9GAMM</name>
<evidence type="ECO:0000313" key="2">
    <source>
        <dbReference type="Proteomes" id="UP000030512"/>
    </source>
</evidence>
<accession>A0A126T9D6</accession>
<dbReference type="InterPro" id="IPR023393">
    <property type="entry name" value="START-like_dom_sf"/>
</dbReference>
<organism evidence="1 2">
    <name type="scientific">Methylomonas denitrificans</name>
    <dbReference type="NCBI Taxonomy" id="1538553"/>
    <lineage>
        <taxon>Bacteria</taxon>
        <taxon>Pseudomonadati</taxon>
        <taxon>Pseudomonadota</taxon>
        <taxon>Gammaproteobacteria</taxon>
        <taxon>Methylococcales</taxon>
        <taxon>Methylococcaceae</taxon>
        <taxon>Methylomonas</taxon>
    </lineage>
</organism>
<dbReference type="OrthoDB" id="953281at2"/>
<dbReference type="Pfam" id="PF10604">
    <property type="entry name" value="Polyketide_cyc2"/>
    <property type="match status" value="1"/>
</dbReference>
<gene>
    <name evidence="1" type="ORF">JT25_018280</name>
</gene>
<dbReference type="Proteomes" id="UP000030512">
    <property type="component" value="Chromosome"/>
</dbReference>